<dbReference type="Proteomes" id="UP000183766">
    <property type="component" value="Unassembled WGS sequence"/>
</dbReference>
<dbReference type="InterPro" id="IPR024311">
    <property type="entry name" value="Lipocalin-like"/>
</dbReference>
<proteinExistence type="predicted"/>
<feature type="signal peptide" evidence="1">
    <location>
        <begin position="1"/>
        <end position="19"/>
    </location>
</feature>
<evidence type="ECO:0000259" key="2">
    <source>
        <dbReference type="Pfam" id="PF13944"/>
    </source>
</evidence>
<dbReference type="RefSeq" id="WP_117684029.1">
    <property type="nucleotide sequence ID" value="NZ_CP042282.1"/>
</dbReference>
<dbReference type="AlphaFoldDB" id="A0A1I4Y738"/>
<evidence type="ECO:0000256" key="1">
    <source>
        <dbReference type="SAM" id="SignalP"/>
    </source>
</evidence>
<dbReference type="EMBL" id="FOUM01000031">
    <property type="protein sequence ID" value="SFN33898.1"/>
    <property type="molecule type" value="Genomic_DNA"/>
</dbReference>
<accession>A0A1I4Y738</accession>
<evidence type="ECO:0000313" key="4">
    <source>
        <dbReference type="Proteomes" id="UP000183766"/>
    </source>
</evidence>
<evidence type="ECO:0000313" key="3">
    <source>
        <dbReference type="EMBL" id="SFN33898.1"/>
    </source>
</evidence>
<feature type="domain" description="Lipocalin-like" evidence="2">
    <location>
        <begin position="36"/>
        <end position="174"/>
    </location>
</feature>
<dbReference type="PROSITE" id="PS51257">
    <property type="entry name" value="PROKAR_LIPOPROTEIN"/>
    <property type="match status" value="1"/>
</dbReference>
<feature type="chain" id="PRO_5010340413" evidence="1">
    <location>
        <begin position="20"/>
        <end position="176"/>
    </location>
</feature>
<reference evidence="3 4" key="1">
    <citation type="submission" date="2016-10" db="EMBL/GenBank/DDBJ databases">
        <authorList>
            <person name="de Groot N.N."/>
        </authorList>
    </citation>
    <scope>NUCLEOTIDE SEQUENCE [LARGE SCALE GENOMIC DNA]</scope>
    <source>
        <strain evidence="3 4">NLAE-zl-C202</strain>
    </source>
</reference>
<dbReference type="Gene3D" id="2.40.128.350">
    <property type="match status" value="1"/>
</dbReference>
<name>A0A1I4Y738_9BACE</name>
<organism evidence="3 4">
    <name type="scientific">Bacteroides xylanisolvens</name>
    <dbReference type="NCBI Taxonomy" id="371601"/>
    <lineage>
        <taxon>Bacteria</taxon>
        <taxon>Pseudomonadati</taxon>
        <taxon>Bacteroidota</taxon>
        <taxon>Bacteroidia</taxon>
        <taxon>Bacteroidales</taxon>
        <taxon>Bacteroidaceae</taxon>
        <taxon>Bacteroides</taxon>
    </lineage>
</organism>
<keyword evidence="1" id="KW-0732">Signal</keyword>
<dbReference type="Pfam" id="PF13944">
    <property type="entry name" value="Calycin_like"/>
    <property type="match status" value="1"/>
</dbReference>
<protein>
    <submittedName>
        <fullName evidence="3">Calycin-like beta-barrel domain-containing protein</fullName>
    </submittedName>
</protein>
<sequence length="176" mass="18743">MKRISFFLFAMLISSMSLFTSCGDDDDDDTTASGMVAGTYDGTLVVSLEGQQVGNESKSLALVKNGDNAVDVVIKNFKLNVNLGEDAVIPVSLGDLKVERCLLTQKDGKYTFNGATELKGIEVPLAPGMNLPVDCKVNIKDATVNGKSLNLPIVVGVSSNDTELMDVDVQYTGTKQ</sequence>
<gene>
    <name evidence="3" type="ORF">SAMN05216250_13129</name>
</gene>